<dbReference type="PANTHER" id="PTHR46328:SF27">
    <property type="entry name" value="OS12G0287500 PROTEIN"/>
    <property type="match status" value="1"/>
</dbReference>
<name>A0ABU6ZPS4_9FABA</name>
<dbReference type="PANTHER" id="PTHR46328">
    <property type="entry name" value="FAR-RED IMPAIRED RESPONSIVE (FAR1) FAMILY PROTEIN-RELATED"/>
    <property type="match status" value="1"/>
</dbReference>
<sequence>MSLVVEKKYQIRTTPNYGLMNLVVVHYCILTLDQNVIGATNKVVGDDNKRLYSPFVCLDYLKFRANNQKGRFEKVGLTVTDFAGINSSFLEIGSDRRHSLQLRSSKDKPKCLSNGDTKPSENGRQCQPEGSLDIGIDAVEVAEVHTDEVGENSVAEVSNVEAHVAGSNVPLTLAEVIEMGMFGRAFQFYEQYRRGKGFSMRHGRKSKNKNGEIVRYTLLCNRQGFWKKKLLEMPERKKEHKAVTRYGCPAELRIKPKAGTCSWYVS</sequence>
<organism evidence="3 4">
    <name type="scientific">Stylosanthes scabra</name>
    <dbReference type="NCBI Taxonomy" id="79078"/>
    <lineage>
        <taxon>Eukaryota</taxon>
        <taxon>Viridiplantae</taxon>
        <taxon>Streptophyta</taxon>
        <taxon>Embryophyta</taxon>
        <taxon>Tracheophyta</taxon>
        <taxon>Spermatophyta</taxon>
        <taxon>Magnoliopsida</taxon>
        <taxon>eudicotyledons</taxon>
        <taxon>Gunneridae</taxon>
        <taxon>Pentapetalae</taxon>
        <taxon>rosids</taxon>
        <taxon>fabids</taxon>
        <taxon>Fabales</taxon>
        <taxon>Fabaceae</taxon>
        <taxon>Papilionoideae</taxon>
        <taxon>50 kb inversion clade</taxon>
        <taxon>dalbergioids sensu lato</taxon>
        <taxon>Dalbergieae</taxon>
        <taxon>Pterocarpus clade</taxon>
        <taxon>Stylosanthes</taxon>
    </lineage>
</organism>
<gene>
    <name evidence="3" type="ORF">PIB30_079039</name>
</gene>
<reference evidence="3 4" key="1">
    <citation type="journal article" date="2023" name="Plants (Basel)">
        <title>Bridging the Gap: Combining Genomics and Transcriptomics Approaches to Understand Stylosanthes scabra, an Orphan Legume from the Brazilian Caatinga.</title>
        <authorList>
            <person name="Ferreira-Neto J.R.C."/>
            <person name="da Silva M.D."/>
            <person name="Binneck E."/>
            <person name="de Melo N.F."/>
            <person name="da Silva R.H."/>
            <person name="de Melo A.L.T.M."/>
            <person name="Pandolfi V."/>
            <person name="Bustamante F.O."/>
            <person name="Brasileiro-Vidal A.C."/>
            <person name="Benko-Iseppon A.M."/>
        </authorList>
    </citation>
    <scope>NUCLEOTIDE SEQUENCE [LARGE SCALE GENOMIC DNA]</scope>
    <source>
        <tissue evidence="3">Leaves</tissue>
    </source>
</reference>
<feature type="region of interest" description="Disordered" evidence="1">
    <location>
        <begin position="101"/>
        <end position="130"/>
    </location>
</feature>
<feature type="compositionally biased region" description="Basic and acidic residues" evidence="1">
    <location>
        <begin position="101"/>
        <end position="110"/>
    </location>
</feature>
<proteinExistence type="predicted"/>
<accession>A0ABU6ZPS4</accession>
<dbReference type="EMBL" id="JASCZI010272969">
    <property type="protein sequence ID" value="MED6223942.1"/>
    <property type="molecule type" value="Genomic_DNA"/>
</dbReference>
<feature type="compositionally biased region" description="Polar residues" evidence="1">
    <location>
        <begin position="114"/>
        <end position="125"/>
    </location>
</feature>
<dbReference type="Proteomes" id="UP001341840">
    <property type="component" value="Unassembled WGS sequence"/>
</dbReference>
<evidence type="ECO:0000259" key="2">
    <source>
        <dbReference type="Pfam" id="PF03101"/>
    </source>
</evidence>
<dbReference type="Pfam" id="PF03101">
    <property type="entry name" value="FAR1"/>
    <property type="match status" value="1"/>
</dbReference>
<dbReference type="InterPro" id="IPR004330">
    <property type="entry name" value="FAR1_DNA_bnd_dom"/>
</dbReference>
<comment type="caution">
    <text evidence="3">The sequence shown here is derived from an EMBL/GenBank/DDBJ whole genome shotgun (WGS) entry which is preliminary data.</text>
</comment>
<evidence type="ECO:0000256" key="1">
    <source>
        <dbReference type="SAM" id="MobiDB-lite"/>
    </source>
</evidence>
<keyword evidence="4" id="KW-1185">Reference proteome</keyword>
<feature type="domain" description="FAR1" evidence="2">
    <location>
        <begin position="187"/>
        <end position="265"/>
    </location>
</feature>
<evidence type="ECO:0000313" key="3">
    <source>
        <dbReference type="EMBL" id="MED6223942.1"/>
    </source>
</evidence>
<evidence type="ECO:0000313" key="4">
    <source>
        <dbReference type="Proteomes" id="UP001341840"/>
    </source>
</evidence>
<protein>
    <recommendedName>
        <fullName evidence="2">FAR1 domain-containing protein</fullName>
    </recommendedName>
</protein>